<dbReference type="EMBL" id="CP034205">
    <property type="protein sequence ID" value="QBZ55526.1"/>
    <property type="molecule type" value="Genomic_DNA"/>
</dbReference>
<dbReference type="InterPro" id="IPR011043">
    <property type="entry name" value="Gal_Oxase/kelch_b-propeller"/>
</dbReference>
<sequence length="1233" mass="128830">MRPLCRRRSARRKQMPDSFSSLLTLCALASIPTANAFDFKPAPEANLDLSQLGRVGLAGDFSGLSLYQYEGQSESQFNANGSESLLARAPNGALATVVGTDASINAMCAYVLSNGDLAGVVLGGNFTSIGTQKSPAIAIFNPNTSEATPLPGLEGRVDAVLCDQESSTIYVGGTFRGNSSTNAITWKNNQWTDLPFGGFNGQVRSISKASNGHIIFGGEFTGLGNGSLPSHPDGQAINIDKSTITAGSSSSTNGFSDPRNIVCKAPGATGAGNTWLLQDNTPGFWQASFKFGFQPTKLRLRNTHQDGRGTRTWRFTAQPINGIMNFTYIDPATGRNASCTSECPLSDDTNLPFQDFHFVNVIGMNGFRIDISQFYGSGGGLDGIELFQDDIFTYAINDFNEPSCAGATKPASATATGPFSVSASLQSQSQYLSARIASPVTSDSASVVFSPDIRSSGDFSVNMYTPGCIPDNTCDTRGQVNVTINPRPGVTQSVQLFQTNNFEKYDQIFFGQMQTTGSFRPTITMTPLNGQSLDTMTFVAQRVGFVQVNSTGGLNGLFDWNPTKTTIDANEFESSPFHKLGSSLGPSTTVVALAAAGDVTFVGGSFKGDGAQNIVGVSSGNNAGAQSLSGGLNGPVATMALTGTKLYVGGSFSATQDNSVNNLDNVAVLDTATRTWTALGGGVEGNVRNAVLMTMNITEASDETVVAFSGSFRQLRSFDGNPAVPVNGFAVWVPSKRNWLNNLDGVEAIDGLLSSSILDVPGDGNFYAGTVSSASLSAHGAATLFGNSVGRFPAKIQSSAASSSTSNLSKRDSSLNSGSSGVNAGAFYGNDGRNMTVLAGHFTATATDGNTVHNIVIIDGGDKDTVTGLSQLSENSTFRAVAVQGDTLFAGGNVTGNVNGVTVSGLISYNLASKTYNTQPPALSGGNSTVQTIVARPESSDVYVGGSFTLAGSLGCPGVCYYSASSGVWNRPGSNLEGSVHSLLWTSNSVLVAGGNMTVNDTIKTNLARYNTGSSSWDAFPGADQLPGPVEVLTPASRDGDQIWASGTSTTNGLVYIMKYDGSKWIEAPPLGPGSVVRSLQVFTLTSDHDGTDIVLSNQALMLTGSIRIPNFGSASAALFDGTSYQAYALTTSSDRTPGSISRVFVEKSQFFTSSEGGRLPLVAIVLIGLGISLVLMLLIVLAGLFMDRLRKKREGYVPAPTSMYDRGSGIQRIPPGELLSSLNQGRPGAPTI</sequence>
<evidence type="ECO:0000259" key="2">
    <source>
        <dbReference type="Pfam" id="PF20842"/>
    </source>
</evidence>
<accession>A0A4P7N498</accession>
<evidence type="ECO:0000313" key="4">
    <source>
        <dbReference type="EMBL" id="QBZ55526.1"/>
    </source>
</evidence>
<feature type="domain" description="Rax2-like C-terminal" evidence="1">
    <location>
        <begin position="906"/>
        <end position="1155"/>
    </location>
</feature>
<feature type="domain" description="Rax2-like third" evidence="3">
    <location>
        <begin position="392"/>
        <end position="546"/>
    </location>
</feature>
<evidence type="ECO:0000259" key="3">
    <source>
        <dbReference type="Pfam" id="PF20843"/>
    </source>
</evidence>
<dbReference type="Pfam" id="PF20842">
    <property type="entry name" value="Rax2_2"/>
    <property type="match status" value="1"/>
</dbReference>
<dbReference type="InterPro" id="IPR048265">
    <property type="entry name" value="Rax2-like_third"/>
</dbReference>
<evidence type="ECO:0000313" key="5">
    <source>
        <dbReference type="Proteomes" id="UP000294847"/>
    </source>
</evidence>
<dbReference type="GO" id="GO:1902929">
    <property type="term" value="C:plasma membrane of growing cell tip"/>
    <property type="evidence" value="ECO:0007669"/>
    <property type="project" value="TreeGrafter"/>
</dbReference>
<gene>
    <name evidence="4" type="ORF">PoMZ_00425</name>
</gene>
<dbReference type="Pfam" id="PF12768">
    <property type="entry name" value="Rax2"/>
    <property type="match status" value="1"/>
</dbReference>
<dbReference type="PANTHER" id="PTHR31778:SF2">
    <property type="entry name" value="BUD SITE SELECTION PROTEIN RAX2"/>
    <property type="match status" value="1"/>
</dbReference>
<dbReference type="VEuPathDB" id="FungiDB:M_BR32_EuGene_00002941"/>
<protein>
    <submittedName>
        <fullName evidence="4">Uncharacterized protein</fullName>
    </submittedName>
</protein>
<dbReference type="AlphaFoldDB" id="A0A4P7N498"/>
<dbReference type="InterPro" id="IPR024982">
    <property type="entry name" value="Rax2-like_C"/>
</dbReference>
<dbReference type="InterPro" id="IPR048266">
    <property type="entry name" value="Rax2-like_second"/>
</dbReference>
<dbReference type="Proteomes" id="UP000294847">
    <property type="component" value="Chromosome 2"/>
</dbReference>
<feature type="domain" description="Rax2-like second" evidence="2">
    <location>
        <begin position="233"/>
        <end position="381"/>
    </location>
</feature>
<dbReference type="SUPFAM" id="SSF50965">
    <property type="entry name" value="Galactose oxidase, central domain"/>
    <property type="match status" value="2"/>
</dbReference>
<organism evidence="4 5">
    <name type="scientific">Pyricularia oryzae</name>
    <name type="common">Rice blast fungus</name>
    <name type="synonym">Magnaporthe oryzae</name>
    <dbReference type="NCBI Taxonomy" id="318829"/>
    <lineage>
        <taxon>Eukaryota</taxon>
        <taxon>Fungi</taxon>
        <taxon>Dikarya</taxon>
        <taxon>Ascomycota</taxon>
        <taxon>Pezizomycotina</taxon>
        <taxon>Sordariomycetes</taxon>
        <taxon>Sordariomycetidae</taxon>
        <taxon>Magnaporthales</taxon>
        <taxon>Pyriculariaceae</taxon>
        <taxon>Pyricularia</taxon>
    </lineage>
</organism>
<evidence type="ECO:0000259" key="1">
    <source>
        <dbReference type="Pfam" id="PF12768"/>
    </source>
</evidence>
<dbReference type="Pfam" id="PF20843">
    <property type="entry name" value="Rax2_3"/>
    <property type="match status" value="1"/>
</dbReference>
<proteinExistence type="predicted"/>
<name>A0A4P7N498_PYROR</name>
<dbReference type="PANTHER" id="PTHR31778">
    <property type="entry name" value="BUD SITE SELECTION PROTEIN RAX2"/>
    <property type="match status" value="1"/>
</dbReference>
<reference evidence="4 5" key="1">
    <citation type="journal article" date="2019" name="Mol. Biol. Evol.">
        <title>Blast fungal genomes show frequent chromosomal changes, gene gains and losses, and effector gene turnover.</title>
        <authorList>
            <person name="Gomez Luciano L.B."/>
            <person name="Jason Tsai I."/>
            <person name="Chuma I."/>
            <person name="Tosa Y."/>
            <person name="Chen Y.H."/>
            <person name="Li J.Y."/>
            <person name="Li M.Y."/>
            <person name="Jade Lu M.Y."/>
            <person name="Nakayashiki H."/>
            <person name="Li W.H."/>
        </authorList>
    </citation>
    <scope>NUCLEOTIDE SEQUENCE [LARGE SCALE GENOMIC DNA]</scope>
    <source>
        <strain evidence="4">MZ5-1-6</strain>
    </source>
</reference>